<dbReference type="OrthoDB" id="596512at2"/>
<proteinExistence type="predicted"/>
<dbReference type="Proteomes" id="UP000256429">
    <property type="component" value="Unassembled WGS sequence"/>
</dbReference>
<dbReference type="Gene3D" id="2.40.160.130">
    <property type="entry name" value="Capsule assembly protein Wzi"/>
    <property type="match status" value="1"/>
</dbReference>
<accession>A0A3D9RSX7</accession>
<dbReference type="RefSeq" id="WP_115877758.1">
    <property type="nucleotide sequence ID" value="NZ_QTTQ01000009.1"/>
</dbReference>
<sequence>MKITSMKPLLTILLIFTIVFQATSQNYSIELNSNISTKETLPFFLTANKYGSIPNSNNALVSTSIFSDFKNTNRTFDIAYKVSISGIIADENELLINELYTSIATENWQLDLGSKNDELAFEGLSVSNGNIIKSINTRAFPGVNLRTRSYLELPFAKKWLKVKANYAEYFLNDKRVVDNAHLHNKSLYFKSRLNNNLSLITGLDHYVVWGGTSEEFGKQPTNFKTYLKYITGTGDGNKTEDQINSSNAWGNHVGNYQVQLDYKGENFNWSFYLSHPFEDRSGREFANYPDGLYGFFVDLKKPQSFITHIITEFQYTKHQGKSTSQNGLIDNYFNNTVYQSGWIYFGRTIGSPFFTTKVPENGITKGIAENRFTSFNLGFKGNLSSSIQYKTNLTYTYYQGWFNAPVQEYQLSPYLELLLKNETIPFNISLGAAADFGDFLPTNFGGFLKLTKTGIF</sequence>
<evidence type="ECO:0000313" key="2">
    <source>
        <dbReference type="Proteomes" id="UP000256429"/>
    </source>
</evidence>
<protein>
    <submittedName>
        <fullName evidence="1">Capsule assembly protein Wzi</fullName>
    </submittedName>
</protein>
<gene>
    <name evidence="1" type="ORF">BX611_0353</name>
</gene>
<name>A0A3D9RSX7_9FLAO</name>
<dbReference type="InterPro" id="IPR038636">
    <property type="entry name" value="Wzi_sf"/>
</dbReference>
<evidence type="ECO:0000313" key="1">
    <source>
        <dbReference type="EMBL" id="REE83073.1"/>
    </source>
</evidence>
<dbReference type="AlphaFoldDB" id="A0A3D9RSX7"/>
<reference evidence="1 2" key="1">
    <citation type="submission" date="2018-08" db="EMBL/GenBank/DDBJ databases">
        <title>Genomic Encyclopedia of Type Strains, Phase III (KMG-III): the genomes of soil and plant-associated and newly described type strains.</title>
        <authorList>
            <person name="Whitman W."/>
        </authorList>
    </citation>
    <scope>NUCLEOTIDE SEQUENCE [LARGE SCALE GENOMIC DNA]</scope>
    <source>
        <strain evidence="1 2">325-5</strain>
    </source>
</reference>
<comment type="caution">
    <text evidence="1">The sequence shown here is derived from an EMBL/GenBank/DDBJ whole genome shotgun (WGS) entry which is preliminary data.</text>
</comment>
<organism evidence="1 2">
    <name type="scientific">Lutibacter oceani</name>
    <dbReference type="NCBI Taxonomy" id="1853311"/>
    <lineage>
        <taxon>Bacteria</taxon>
        <taxon>Pseudomonadati</taxon>
        <taxon>Bacteroidota</taxon>
        <taxon>Flavobacteriia</taxon>
        <taxon>Flavobacteriales</taxon>
        <taxon>Flavobacteriaceae</taxon>
        <taxon>Lutibacter</taxon>
    </lineage>
</organism>
<dbReference type="EMBL" id="QTTQ01000009">
    <property type="protein sequence ID" value="REE83073.1"/>
    <property type="molecule type" value="Genomic_DNA"/>
</dbReference>
<keyword evidence="2" id="KW-1185">Reference proteome</keyword>